<comment type="caution">
    <text evidence="2">The sequence shown here is derived from an EMBL/GenBank/DDBJ whole genome shotgun (WGS) entry which is preliminary data.</text>
</comment>
<dbReference type="Pfam" id="PF00535">
    <property type="entry name" value="Glycos_transf_2"/>
    <property type="match status" value="1"/>
</dbReference>
<evidence type="ECO:0000313" key="2">
    <source>
        <dbReference type="EMBL" id="PTM97145.1"/>
    </source>
</evidence>
<evidence type="ECO:0000313" key="3">
    <source>
        <dbReference type="Proteomes" id="UP000241247"/>
    </source>
</evidence>
<dbReference type="AlphaFoldDB" id="A0A2T5BDS6"/>
<dbReference type="EMBL" id="PZZZ01000002">
    <property type="protein sequence ID" value="PTM97145.1"/>
    <property type="molecule type" value="Genomic_DNA"/>
</dbReference>
<dbReference type="PANTHER" id="PTHR43685">
    <property type="entry name" value="GLYCOSYLTRANSFERASE"/>
    <property type="match status" value="1"/>
</dbReference>
<protein>
    <submittedName>
        <fullName evidence="2">Succinoglycan biosynthesis protein ExoM</fullName>
    </submittedName>
</protein>
<dbReference type="InterPro" id="IPR001173">
    <property type="entry name" value="Glyco_trans_2-like"/>
</dbReference>
<dbReference type="PANTHER" id="PTHR43685:SF2">
    <property type="entry name" value="GLYCOSYLTRANSFERASE 2-LIKE DOMAIN-CONTAINING PROTEIN"/>
    <property type="match status" value="1"/>
</dbReference>
<reference evidence="2 3" key="1">
    <citation type="submission" date="2018-04" db="EMBL/GenBank/DDBJ databases">
        <title>Genomic Encyclopedia of Type Strains, Phase IV (KMG-IV): sequencing the most valuable type-strain genomes for metagenomic binning, comparative biology and taxonomic classification.</title>
        <authorList>
            <person name="Goeker M."/>
        </authorList>
    </citation>
    <scope>NUCLEOTIDE SEQUENCE [LARGE SCALE GENOMIC DNA]</scope>
    <source>
        <strain evidence="2 3">DSM 7138</strain>
    </source>
</reference>
<gene>
    <name evidence="2" type="ORF">C7449_10213</name>
</gene>
<dbReference type="InterPro" id="IPR050834">
    <property type="entry name" value="Glycosyltransf_2"/>
</dbReference>
<organism evidence="2 3">
    <name type="scientific">Mycoplana dimorpha</name>
    <dbReference type="NCBI Taxonomy" id="28320"/>
    <lineage>
        <taxon>Bacteria</taxon>
        <taxon>Pseudomonadati</taxon>
        <taxon>Pseudomonadota</taxon>
        <taxon>Alphaproteobacteria</taxon>
        <taxon>Hyphomicrobiales</taxon>
        <taxon>Rhizobiaceae</taxon>
        <taxon>Mycoplana</taxon>
    </lineage>
</organism>
<dbReference type="Gene3D" id="3.90.550.10">
    <property type="entry name" value="Spore Coat Polysaccharide Biosynthesis Protein SpsA, Chain A"/>
    <property type="match status" value="1"/>
</dbReference>
<proteinExistence type="predicted"/>
<dbReference type="OrthoDB" id="6116224at2"/>
<dbReference type="RefSeq" id="WP_108001449.1">
    <property type="nucleotide sequence ID" value="NZ_JBHEEX010000015.1"/>
</dbReference>
<dbReference type="Proteomes" id="UP000241247">
    <property type="component" value="Unassembled WGS sequence"/>
</dbReference>
<dbReference type="InterPro" id="IPR029044">
    <property type="entry name" value="Nucleotide-diphossugar_trans"/>
</dbReference>
<accession>A0A2T5BDS6</accession>
<keyword evidence="3" id="KW-1185">Reference proteome</keyword>
<sequence length="313" mass="34202">MTPTTALPFCCVDIAVCTFRRPHLEQTLRSLALLDVPDDCSVRIIVADNDITPSAEALVERLRPEMPFGIDYVHCPASNISIARNACLDHSRGEFLAFIDDDETAAPDWLLRLMEQMKASDADVVLGPVKAKYGDPAPEWMRQADFHSTRPVWVRGEIRTGYTCNVLLRLTASGLAGRRFSLALGKTGGEDTEFFALAKRGGARIAFAPDAWVYEPVIAGRATLGWLAKRRFRMGQTHGRLLAQQAEGRGRPAQVGLAAAKVLFCAAASVVTIFAPARRYGYGLRAIMHAGVVSGLMGVREIEQYGLPEASTR</sequence>
<dbReference type="SUPFAM" id="SSF53448">
    <property type="entry name" value="Nucleotide-diphospho-sugar transferases"/>
    <property type="match status" value="1"/>
</dbReference>
<feature type="domain" description="Glycosyltransferase 2-like" evidence="1">
    <location>
        <begin position="14"/>
        <end position="169"/>
    </location>
</feature>
<evidence type="ECO:0000259" key="1">
    <source>
        <dbReference type="Pfam" id="PF00535"/>
    </source>
</evidence>
<name>A0A2T5BDS6_MYCDI</name>